<comment type="similarity">
    <text evidence="2 11">Belongs to the LpxB family.</text>
</comment>
<evidence type="ECO:0000256" key="11">
    <source>
        <dbReference type="HAMAP-Rule" id="MF_00392"/>
    </source>
</evidence>
<dbReference type="EMBL" id="JBHTMC010000013">
    <property type="protein sequence ID" value="MFD1263389.1"/>
    <property type="molecule type" value="Genomic_DNA"/>
</dbReference>
<dbReference type="EC" id="2.4.1.182" evidence="3 11"/>
<reference evidence="13" key="1">
    <citation type="journal article" date="2019" name="Int. J. Syst. Evol. Microbiol.">
        <title>The Global Catalogue of Microorganisms (GCM) 10K type strain sequencing project: providing services to taxonomists for standard genome sequencing and annotation.</title>
        <authorList>
            <consortium name="The Broad Institute Genomics Platform"/>
            <consortium name="The Broad Institute Genome Sequencing Center for Infectious Disease"/>
            <person name="Wu L."/>
            <person name="Ma J."/>
        </authorList>
    </citation>
    <scope>NUCLEOTIDE SEQUENCE [LARGE SCALE GENOMIC DNA]</scope>
    <source>
        <strain evidence="13">CCUG 48884</strain>
    </source>
</reference>
<evidence type="ECO:0000313" key="13">
    <source>
        <dbReference type="Proteomes" id="UP001597158"/>
    </source>
</evidence>
<evidence type="ECO:0000256" key="6">
    <source>
        <dbReference type="ARBA" id="ARBA00022556"/>
    </source>
</evidence>
<dbReference type="Proteomes" id="UP001597158">
    <property type="component" value="Unassembled WGS sequence"/>
</dbReference>
<dbReference type="GO" id="GO:0008915">
    <property type="term" value="F:lipid-A-disaccharide synthase activity"/>
    <property type="evidence" value="ECO:0007669"/>
    <property type="project" value="UniProtKB-EC"/>
</dbReference>
<name>A0ABW3WE73_9RHOO</name>
<keyword evidence="13" id="KW-1185">Reference proteome</keyword>
<dbReference type="HAMAP" id="MF_00392">
    <property type="entry name" value="LpxB"/>
    <property type="match status" value="1"/>
</dbReference>
<sequence length="383" mass="42864">MKVRIAMVAGETSGDLLASHLIRALRQHIPDAEFFGIGGPKMQAEGFEVRWPSELLAVHGYVDALKRYRELSGIRRTFLAQIRKERPTAFIGVDAPDFNLWLEGKVRDEGMPSIHFVSPSIWAWRGGRIKRIARSVSHMLCLFPFEPEIYERAGVPVSYVGHPLADVFPLEPDRAETRARLGVPANAAVVALLPGSRQSEVRNLADTYIATARLLQAGNPEIIFLVPLATRETRQIFEEALRRNQAADLPVRMLFGHAVDAMTAADVVLVASGTASLEAALLKRPMVITYRIGKWQYRLMKHMAYLPWVGLPNILCRETIVPELLQDEATPDRLAEAVADWLRDPARRAAAESRFRELHLSLRQDTARRAAEAILPYLASTRA</sequence>
<comment type="pathway">
    <text evidence="11">Bacterial outer membrane biogenesis; LPS lipid A biosynthesis.</text>
</comment>
<dbReference type="InterPro" id="IPR003835">
    <property type="entry name" value="Glyco_trans_19"/>
</dbReference>
<dbReference type="PANTHER" id="PTHR30372:SF4">
    <property type="entry name" value="LIPID-A-DISACCHARIDE SYNTHASE, MITOCHONDRIAL-RELATED"/>
    <property type="match status" value="1"/>
</dbReference>
<evidence type="ECO:0000256" key="10">
    <source>
        <dbReference type="ARBA" id="ARBA00048975"/>
    </source>
</evidence>
<accession>A0ABW3WE73</accession>
<keyword evidence="7 11" id="KW-0328">Glycosyltransferase</keyword>
<gene>
    <name evidence="11 12" type="primary">lpxB</name>
    <name evidence="12" type="ORF">ACFQ4M_07305</name>
</gene>
<evidence type="ECO:0000256" key="5">
    <source>
        <dbReference type="ARBA" id="ARBA00022516"/>
    </source>
</evidence>
<evidence type="ECO:0000256" key="1">
    <source>
        <dbReference type="ARBA" id="ARBA00002056"/>
    </source>
</evidence>
<evidence type="ECO:0000256" key="2">
    <source>
        <dbReference type="ARBA" id="ARBA00007868"/>
    </source>
</evidence>
<keyword evidence="6 11" id="KW-0441">Lipid A biosynthesis</keyword>
<evidence type="ECO:0000313" key="12">
    <source>
        <dbReference type="EMBL" id="MFD1263389.1"/>
    </source>
</evidence>
<evidence type="ECO:0000256" key="3">
    <source>
        <dbReference type="ARBA" id="ARBA00012687"/>
    </source>
</evidence>
<dbReference type="SUPFAM" id="SSF53756">
    <property type="entry name" value="UDP-Glycosyltransferase/glycogen phosphorylase"/>
    <property type="match status" value="1"/>
</dbReference>
<organism evidence="12 13">
    <name type="scientific">Thauera mechernichensis</name>
    <dbReference type="NCBI Taxonomy" id="82788"/>
    <lineage>
        <taxon>Bacteria</taxon>
        <taxon>Pseudomonadati</taxon>
        <taxon>Pseudomonadota</taxon>
        <taxon>Betaproteobacteria</taxon>
        <taxon>Rhodocyclales</taxon>
        <taxon>Zoogloeaceae</taxon>
        <taxon>Thauera</taxon>
    </lineage>
</organism>
<protein>
    <recommendedName>
        <fullName evidence="4 11">Lipid-A-disaccharide synthase</fullName>
        <ecNumber evidence="3 11">2.4.1.182</ecNumber>
    </recommendedName>
</protein>
<dbReference type="RefSeq" id="WP_002937412.1">
    <property type="nucleotide sequence ID" value="NZ_JARQZE010000007.1"/>
</dbReference>
<proteinExistence type="inferred from homology"/>
<comment type="catalytic activity">
    <reaction evidence="10 11">
        <text>a lipid X + a UDP-2-N,3-O-bis[(3R)-3-hydroxyacyl]-alpha-D-glucosamine = a lipid A disaccharide + UDP + H(+)</text>
        <dbReference type="Rhea" id="RHEA:67828"/>
        <dbReference type="ChEBI" id="CHEBI:15378"/>
        <dbReference type="ChEBI" id="CHEBI:58223"/>
        <dbReference type="ChEBI" id="CHEBI:137748"/>
        <dbReference type="ChEBI" id="CHEBI:176338"/>
        <dbReference type="ChEBI" id="CHEBI:176343"/>
        <dbReference type="EC" id="2.4.1.182"/>
    </reaction>
</comment>
<dbReference type="Gene3D" id="3.40.50.2000">
    <property type="entry name" value="Glycogen Phosphorylase B"/>
    <property type="match status" value="1"/>
</dbReference>
<evidence type="ECO:0000256" key="8">
    <source>
        <dbReference type="ARBA" id="ARBA00022679"/>
    </source>
</evidence>
<comment type="caution">
    <text evidence="12">The sequence shown here is derived from an EMBL/GenBank/DDBJ whole genome shotgun (WGS) entry which is preliminary data.</text>
</comment>
<keyword evidence="5 11" id="KW-0444">Lipid biosynthesis</keyword>
<dbReference type="PANTHER" id="PTHR30372">
    <property type="entry name" value="LIPID-A-DISACCHARIDE SYNTHASE"/>
    <property type="match status" value="1"/>
</dbReference>
<keyword evidence="9 11" id="KW-0443">Lipid metabolism</keyword>
<evidence type="ECO:0000256" key="9">
    <source>
        <dbReference type="ARBA" id="ARBA00023098"/>
    </source>
</evidence>
<dbReference type="Pfam" id="PF02684">
    <property type="entry name" value="LpxB"/>
    <property type="match status" value="1"/>
</dbReference>
<evidence type="ECO:0000256" key="7">
    <source>
        <dbReference type="ARBA" id="ARBA00022676"/>
    </source>
</evidence>
<evidence type="ECO:0000256" key="4">
    <source>
        <dbReference type="ARBA" id="ARBA00020902"/>
    </source>
</evidence>
<comment type="function">
    <text evidence="1 11">Condensation of UDP-2,3-diacylglucosamine and 2,3-diacylglucosamine-1-phosphate to form lipid A disaccharide, a precursor of lipid A, a phosphorylated glycolipid that anchors the lipopolysaccharide to the outer membrane of the cell.</text>
</comment>
<keyword evidence="8 11" id="KW-0808">Transferase</keyword>
<dbReference type="NCBIfam" id="TIGR00215">
    <property type="entry name" value="lpxB"/>
    <property type="match status" value="1"/>
</dbReference>